<proteinExistence type="predicted"/>
<organism evidence="1 2">
    <name type="scientific">Bradyrhizobium rifense</name>
    <dbReference type="NCBI Taxonomy" id="515499"/>
    <lineage>
        <taxon>Bacteria</taxon>
        <taxon>Pseudomonadati</taxon>
        <taxon>Pseudomonadota</taxon>
        <taxon>Alphaproteobacteria</taxon>
        <taxon>Hyphomicrobiales</taxon>
        <taxon>Nitrobacteraceae</taxon>
        <taxon>Bradyrhizobium</taxon>
    </lineage>
</organism>
<name>A0A5D3KPD8_9BRAD</name>
<comment type="caution">
    <text evidence="1">The sequence shown here is derived from an EMBL/GenBank/DDBJ whole genome shotgun (WGS) entry which is preliminary data.</text>
</comment>
<accession>A0A5D3KPD8</accession>
<gene>
    <name evidence="1" type="ORF">FXB40_11565</name>
</gene>
<dbReference type="Proteomes" id="UP000324758">
    <property type="component" value="Unassembled WGS sequence"/>
</dbReference>
<keyword evidence="2" id="KW-1185">Reference proteome</keyword>
<evidence type="ECO:0000313" key="1">
    <source>
        <dbReference type="EMBL" id="TYL96666.1"/>
    </source>
</evidence>
<reference evidence="1 2" key="1">
    <citation type="submission" date="2019-08" db="EMBL/GenBank/DDBJ databases">
        <title>Bradyrhizobium hipponensis sp. nov., a rhizobium isolated from a Lupinus angustifolius root nodule in Tunisia.</title>
        <authorList>
            <person name="Off K."/>
            <person name="Rejili M."/>
            <person name="Mars M."/>
            <person name="Brachmann A."/>
            <person name="Marin M."/>
        </authorList>
    </citation>
    <scope>NUCLEOTIDE SEQUENCE [LARGE SCALE GENOMIC DNA]</scope>
    <source>
        <strain evidence="1 2">CTAW71</strain>
    </source>
</reference>
<evidence type="ECO:0000313" key="2">
    <source>
        <dbReference type="Proteomes" id="UP000324758"/>
    </source>
</evidence>
<dbReference type="EMBL" id="VSSS01000018">
    <property type="protein sequence ID" value="TYL96666.1"/>
    <property type="molecule type" value="Genomic_DNA"/>
</dbReference>
<dbReference type="AlphaFoldDB" id="A0A5D3KPD8"/>
<protein>
    <submittedName>
        <fullName evidence="1">Uncharacterized protein</fullName>
    </submittedName>
</protein>
<sequence>MPKEWCDAPARPTRQGVRGNATDFHLAGRGGIGGRLQSTDRTAMRDVLTFDSGLRWVLVETAEDARLATGLLGMRLCTSYAVDEALGYGSNYYVLTNRGMDVGHVMVRDGDKKVMHSASDGKLVWGHDFSDPWPQFDGEIAALSGHIGVELGRRHCPHLAKRYVGPGI</sequence>